<reference evidence="3" key="3">
    <citation type="submission" date="2025-04" db="UniProtKB">
        <authorList>
            <consortium name="RefSeq"/>
        </authorList>
    </citation>
    <scope>IDENTIFICATION</scope>
    <source>
        <strain evidence="3">CBS 304.34</strain>
    </source>
</reference>
<dbReference type="Pfam" id="PF26639">
    <property type="entry name" value="Het-6_barrel"/>
    <property type="match status" value="1"/>
</dbReference>
<organism evidence="1">
    <name type="scientific">Mytilinidion resinicola</name>
    <dbReference type="NCBI Taxonomy" id="574789"/>
    <lineage>
        <taxon>Eukaryota</taxon>
        <taxon>Fungi</taxon>
        <taxon>Dikarya</taxon>
        <taxon>Ascomycota</taxon>
        <taxon>Pezizomycotina</taxon>
        <taxon>Dothideomycetes</taxon>
        <taxon>Pleosporomycetidae</taxon>
        <taxon>Mytilinidiales</taxon>
        <taxon>Mytilinidiaceae</taxon>
        <taxon>Mytilinidion</taxon>
    </lineage>
</organism>
<dbReference type="EMBL" id="MU003703">
    <property type="protein sequence ID" value="KAF2808142.1"/>
    <property type="molecule type" value="Genomic_DNA"/>
</dbReference>
<keyword evidence="2" id="KW-1185">Reference proteome</keyword>
<dbReference type="OrthoDB" id="3553147at2759"/>
<dbReference type="PANTHER" id="PTHR24148:SF64">
    <property type="entry name" value="HETEROKARYON INCOMPATIBILITY DOMAIN-CONTAINING PROTEIN"/>
    <property type="match status" value="1"/>
</dbReference>
<evidence type="ECO:0000313" key="3">
    <source>
        <dbReference type="RefSeq" id="XP_033575106.1"/>
    </source>
</evidence>
<accession>A0A6A6YH47</accession>
<name>A0A6A6YH47_9PEZI</name>
<dbReference type="RefSeq" id="XP_033575106.1">
    <property type="nucleotide sequence ID" value="XM_033720215.1"/>
</dbReference>
<dbReference type="GeneID" id="54461108"/>
<sequence>MHLMRSKYQSKTSGHTLLDLVLLTRGFECTDPRDKVFALVGLAKDVESTDWEVTPDYSRPTEDVYKLFALWSITKRRDLQVLALTPDPLMPPTLSLPSWVPDLKRSNKADPLPVMPNLLSAASEASWTQGLTVRLKQRDVFHADSSAFESTIRGVSSMRNQPSVSLEDNNTELRVHGRKVDEIKEVGSVANFAIVPYYDPNMSGQPVSVGSSYTRINDWLRETLMITTRGTGALSFEVFQMWWPTLSCGMDASGRPLERKWLYAFTVAATQLGFRIPDYGWRTYVPLDGFLEFKDPVSAMSRLLNYHEPAVIRWAQYRRFCCTAAGRLGLVPGGAAPGDVICVLVGGRVPFILRPSTDGSYKIIGEAYIHDLMHGEAMKLSGKNVREGSFALH</sequence>
<protein>
    <recommendedName>
        <fullName evidence="4">Heterokaryon incompatibility domain-containing protein</fullName>
    </recommendedName>
</protein>
<evidence type="ECO:0008006" key="4">
    <source>
        <dbReference type="Google" id="ProtNLM"/>
    </source>
</evidence>
<evidence type="ECO:0000313" key="1">
    <source>
        <dbReference type="EMBL" id="KAF2808142.1"/>
    </source>
</evidence>
<dbReference type="PANTHER" id="PTHR24148">
    <property type="entry name" value="ANKYRIN REPEAT DOMAIN-CONTAINING PROTEIN 39 HOMOLOG-RELATED"/>
    <property type="match status" value="1"/>
</dbReference>
<dbReference type="Proteomes" id="UP000504636">
    <property type="component" value="Unplaced"/>
</dbReference>
<reference evidence="3" key="2">
    <citation type="submission" date="2020-04" db="EMBL/GenBank/DDBJ databases">
        <authorList>
            <consortium name="NCBI Genome Project"/>
        </authorList>
    </citation>
    <scope>NUCLEOTIDE SEQUENCE</scope>
    <source>
        <strain evidence="3">CBS 304.34</strain>
    </source>
</reference>
<dbReference type="InterPro" id="IPR052895">
    <property type="entry name" value="HetReg/Transcr_Mod"/>
</dbReference>
<gene>
    <name evidence="1 3" type="ORF">BDZ99DRAFT_464040</name>
</gene>
<reference evidence="1 3" key="1">
    <citation type="journal article" date="2020" name="Stud. Mycol.">
        <title>101 Dothideomycetes genomes: a test case for predicting lifestyles and emergence of pathogens.</title>
        <authorList>
            <person name="Haridas S."/>
            <person name="Albert R."/>
            <person name="Binder M."/>
            <person name="Bloem J."/>
            <person name="Labutti K."/>
            <person name="Salamov A."/>
            <person name="Andreopoulos B."/>
            <person name="Baker S."/>
            <person name="Barry K."/>
            <person name="Bills G."/>
            <person name="Bluhm B."/>
            <person name="Cannon C."/>
            <person name="Castanera R."/>
            <person name="Culley D."/>
            <person name="Daum C."/>
            <person name="Ezra D."/>
            <person name="Gonzalez J."/>
            <person name="Henrissat B."/>
            <person name="Kuo A."/>
            <person name="Liang C."/>
            <person name="Lipzen A."/>
            <person name="Lutzoni F."/>
            <person name="Magnuson J."/>
            <person name="Mondo S."/>
            <person name="Nolan M."/>
            <person name="Ohm R."/>
            <person name="Pangilinan J."/>
            <person name="Park H.-J."/>
            <person name="Ramirez L."/>
            <person name="Alfaro M."/>
            <person name="Sun H."/>
            <person name="Tritt A."/>
            <person name="Yoshinaga Y."/>
            <person name="Zwiers L.-H."/>
            <person name="Turgeon B."/>
            <person name="Goodwin S."/>
            <person name="Spatafora J."/>
            <person name="Crous P."/>
            <person name="Grigoriev I."/>
        </authorList>
    </citation>
    <scope>NUCLEOTIDE SEQUENCE</scope>
    <source>
        <strain evidence="1 3">CBS 304.34</strain>
    </source>
</reference>
<evidence type="ECO:0000313" key="2">
    <source>
        <dbReference type="Proteomes" id="UP000504636"/>
    </source>
</evidence>
<proteinExistence type="predicted"/>
<dbReference type="AlphaFoldDB" id="A0A6A6YH47"/>